<gene>
    <name evidence="7" type="ORF">BCR37DRAFT_316943</name>
</gene>
<dbReference type="PANTHER" id="PTHR46156:SF1">
    <property type="entry name" value="ZINC FINGER CCCH DOMAIN-CONTAINING PROTEIN 3"/>
    <property type="match status" value="1"/>
</dbReference>
<dbReference type="InterPro" id="IPR000571">
    <property type="entry name" value="Znf_CCCH"/>
</dbReference>
<keyword evidence="8" id="KW-1185">Reference proteome</keyword>
<evidence type="ECO:0000256" key="1">
    <source>
        <dbReference type="ARBA" id="ARBA00022723"/>
    </source>
</evidence>
<accession>A0A1Y2FF97</accession>
<dbReference type="OMA" id="CKRFTST"/>
<dbReference type="GO" id="GO:0005634">
    <property type="term" value="C:nucleus"/>
    <property type="evidence" value="ECO:0007669"/>
    <property type="project" value="TreeGrafter"/>
</dbReference>
<comment type="caution">
    <text evidence="7">The sequence shown here is derived from an EMBL/GenBank/DDBJ whole genome shotgun (WGS) entry which is preliminary data.</text>
</comment>
<evidence type="ECO:0000313" key="7">
    <source>
        <dbReference type="EMBL" id="ORY82618.1"/>
    </source>
</evidence>
<organism evidence="7 8">
    <name type="scientific">Protomyces lactucae-debilis</name>
    <dbReference type="NCBI Taxonomy" id="2754530"/>
    <lineage>
        <taxon>Eukaryota</taxon>
        <taxon>Fungi</taxon>
        <taxon>Dikarya</taxon>
        <taxon>Ascomycota</taxon>
        <taxon>Taphrinomycotina</taxon>
        <taxon>Taphrinomycetes</taxon>
        <taxon>Taphrinales</taxon>
        <taxon>Protomycetaceae</taxon>
        <taxon>Protomyces</taxon>
    </lineage>
</organism>
<feature type="compositionally biased region" description="Low complexity" evidence="5">
    <location>
        <begin position="26"/>
        <end position="53"/>
    </location>
</feature>
<feature type="zinc finger region" description="C3H1-type" evidence="4">
    <location>
        <begin position="234"/>
        <end position="260"/>
    </location>
</feature>
<evidence type="ECO:0000256" key="5">
    <source>
        <dbReference type="SAM" id="MobiDB-lite"/>
    </source>
</evidence>
<sequence>MDTHEQDLLRQIAQVAGAINRHSRSQEQQASSSAAVSPTPASSSSISSSSQRFNQRRSRHSTAPRPGSHHKTLVLHGHGVQGSYVSARQRSRITLTHAPCFAQAAQQTIATSREARRKKLLERLLLQEAKEAVQLRKLEQTTLVHEGITYRLGKRAHLLIRQTPMDQGGPTPLETTINGVLFLKSPKSNNLFRKTTVKLHARRRTNNKTLTKRCTHFTRRGFCSRVGCQGRHTPGEVAVCPFYLRGTCTKDDCTQSHSPNAHNTPQCTRFAAGGCTVEACRFVHEEMQQQPDAAVCMGFDKLGWCDAGVACHQRHVLRKQTRKQISALQDTASDQEDAESSESESDVLDEEDFDEDAFQQDFVHL</sequence>
<feature type="region of interest" description="Disordered" evidence="5">
    <location>
        <begin position="17"/>
        <end position="73"/>
    </location>
</feature>
<evidence type="ECO:0000256" key="2">
    <source>
        <dbReference type="ARBA" id="ARBA00022771"/>
    </source>
</evidence>
<dbReference type="GeneID" id="63783563"/>
<dbReference type="SUPFAM" id="SSF90229">
    <property type="entry name" value="CCCH zinc finger"/>
    <property type="match status" value="1"/>
</dbReference>
<feature type="compositionally biased region" description="Acidic residues" evidence="5">
    <location>
        <begin position="333"/>
        <end position="353"/>
    </location>
</feature>
<feature type="region of interest" description="Disordered" evidence="5">
    <location>
        <begin position="327"/>
        <end position="353"/>
    </location>
</feature>
<evidence type="ECO:0000259" key="6">
    <source>
        <dbReference type="PROSITE" id="PS50103"/>
    </source>
</evidence>
<dbReference type="GO" id="GO:0008270">
    <property type="term" value="F:zinc ion binding"/>
    <property type="evidence" value="ECO:0007669"/>
    <property type="project" value="UniProtKB-KW"/>
</dbReference>
<dbReference type="PROSITE" id="PS50103">
    <property type="entry name" value="ZF_C3H1"/>
    <property type="match status" value="1"/>
</dbReference>
<dbReference type="OrthoDB" id="410307at2759"/>
<keyword evidence="3 4" id="KW-0862">Zinc</keyword>
<dbReference type="InterPro" id="IPR036855">
    <property type="entry name" value="Znf_CCCH_sf"/>
</dbReference>
<evidence type="ECO:0000256" key="4">
    <source>
        <dbReference type="PROSITE-ProRule" id="PRU00723"/>
    </source>
</evidence>
<protein>
    <recommendedName>
        <fullName evidence="6">C3H1-type domain-containing protein</fullName>
    </recommendedName>
</protein>
<dbReference type="Proteomes" id="UP000193685">
    <property type="component" value="Unassembled WGS sequence"/>
</dbReference>
<dbReference type="SMART" id="SM00356">
    <property type="entry name" value="ZnF_C3H1"/>
    <property type="match status" value="4"/>
</dbReference>
<keyword evidence="2 4" id="KW-0863">Zinc-finger</keyword>
<feature type="compositionally biased region" description="Basic residues" evidence="5">
    <location>
        <begin position="54"/>
        <end position="73"/>
    </location>
</feature>
<dbReference type="AlphaFoldDB" id="A0A1Y2FF97"/>
<feature type="domain" description="C3H1-type" evidence="6">
    <location>
        <begin position="234"/>
        <end position="260"/>
    </location>
</feature>
<reference evidence="7 8" key="1">
    <citation type="submission" date="2016-07" db="EMBL/GenBank/DDBJ databases">
        <title>Pervasive Adenine N6-methylation of Active Genes in Fungi.</title>
        <authorList>
            <consortium name="DOE Joint Genome Institute"/>
            <person name="Mondo S.J."/>
            <person name="Dannebaum R.O."/>
            <person name="Kuo R.C."/>
            <person name="Labutti K."/>
            <person name="Haridas S."/>
            <person name="Kuo A."/>
            <person name="Salamov A."/>
            <person name="Ahrendt S.R."/>
            <person name="Lipzen A."/>
            <person name="Sullivan W."/>
            <person name="Andreopoulos W.B."/>
            <person name="Clum A."/>
            <person name="Lindquist E."/>
            <person name="Daum C."/>
            <person name="Ramamoorthy G.K."/>
            <person name="Gryganskyi A."/>
            <person name="Culley D."/>
            <person name="Magnuson J.K."/>
            <person name="James T.Y."/>
            <person name="O'Malley M.A."/>
            <person name="Stajich J.E."/>
            <person name="Spatafora J.W."/>
            <person name="Visel A."/>
            <person name="Grigoriev I.V."/>
        </authorList>
    </citation>
    <scope>NUCLEOTIDE SEQUENCE [LARGE SCALE GENOMIC DNA]</scope>
    <source>
        <strain evidence="7 8">12-1054</strain>
    </source>
</reference>
<dbReference type="EMBL" id="MCFI01000009">
    <property type="protein sequence ID" value="ORY82618.1"/>
    <property type="molecule type" value="Genomic_DNA"/>
</dbReference>
<dbReference type="STRING" id="56484.A0A1Y2FF97"/>
<proteinExistence type="predicted"/>
<name>A0A1Y2FF97_PROLT</name>
<dbReference type="Gene3D" id="4.10.1000.10">
    <property type="entry name" value="Zinc finger, CCCH-type"/>
    <property type="match status" value="1"/>
</dbReference>
<keyword evidence="1 4" id="KW-0479">Metal-binding</keyword>
<evidence type="ECO:0000256" key="3">
    <source>
        <dbReference type="ARBA" id="ARBA00022833"/>
    </source>
</evidence>
<dbReference type="RefSeq" id="XP_040725489.1">
    <property type="nucleotide sequence ID" value="XM_040866964.1"/>
</dbReference>
<dbReference type="PANTHER" id="PTHR46156">
    <property type="entry name" value="CCCH ZINGC FINGER"/>
    <property type="match status" value="1"/>
</dbReference>
<evidence type="ECO:0000313" key="8">
    <source>
        <dbReference type="Proteomes" id="UP000193685"/>
    </source>
</evidence>